<protein>
    <submittedName>
        <fullName evidence="10">Isocitrate/Isopropylmalate dehydrogenase-like protein</fullName>
    </submittedName>
</protein>
<evidence type="ECO:0000256" key="4">
    <source>
        <dbReference type="ARBA" id="ARBA00022723"/>
    </source>
</evidence>
<dbReference type="GO" id="GO:0000287">
    <property type="term" value="F:magnesium ion binding"/>
    <property type="evidence" value="ECO:0007669"/>
    <property type="project" value="InterPro"/>
</dbReference>
<evidence type="ECO:0000256" key="3">
    <source>
        <dbReference type="ARBA" id="ARBA00007769"/>
    </source>
</evidence>
<keyword evidence="11" id="KW-1185">Reference proteome</keyword>
<dbReference type="OrthoDB" id="10261637at2759"/>
<keyword evidence="6" id="KW-0560">Oxidoreductase</keyword>
<keyword evidence="5" id="KW-0460">Magnesium</keyword>
<evidence type="ECO:0000256" key="8">
    <source>
        <dbReference type="ARBA" id="ARBA00023211"/>
    </source>
</evidence>
<dbReference type="AlphaFoldDB" id="A0A6G1ITH0"/>
<evidence type="ECO:0000313" key="11">
    <source>
        <dbReference type="Proteomes" id="UP000799291"/>
    </source>
</evidence>
<dbReference type="PANTHER" id="PTHR43275">
    <property type="entry name" value="D-MALATE DEHYDROGENASE [DECARBOXYLATING]"/>
    <property type="match status" value="1"/>
</dbReference>
<proteinExistence type="inferred from homology"/>
<evidence type="ECO:0000256" key="2">
    <source>
        <dbReference type="ARBA" id="ARBA00001946"/>
    </source>
</evidence>
<name>A0A6G1ITH0_9PLEO</name>
<keyword evidence="7" id="KW-0520">NAD</keyword>
<evidence type="ECO:0000256" key="6">
    <source>
        <dbReference type="ARBA" id="ARBA00023002"/>
    </source>
</evidence>
<dbReference type="InterPro" id="IPR050501">
    <property type="entry name" value="ICDH/IPMDH"/>
</dbReference>
<gene>
    <name evidence="10" type="ORF">K458DRAFT_444728</name>
</gene>
<feature type="domain" description="Isopropylmalate dehydrogenase-like" evidence="9">
    <location>
        <begin position="7"/>
        <end position="230"/>
    </location>
</feature>
<reference evidence="10" key="1">
    <citation type="journal article" date="2020" name="Stud. Mycol.">
        <title>101 Dothideomycetes genomes: a test case for predicting lifestyles and emergence of pathogens.</title>
        <authorList>
            <person name="Haridas S."/>
            <person name="Albert R."/>
            <person name="Binder M."/>
            <person name="Bloem J."/>
            <person name="Labutti K."/>
            <person name="Salamov A."/>
            <person name="Andreopoulos B."/>
            <person name="Baker S."/>
            <person name="Barry K."/>
            <person name="Bills G."/>
            <person name="Bluhm B."/>
            <person name="Cannon C."/>
            <person name="Castanera R."/>
            <person name="Culley D."/>
            <person name="Daum C."/>
            <person name="Ezra D."/>
            <person name="Gonzalez J."/>
            <person name="Henrissat B."/>
            <person name="Kuo A."/>
            <person name="Liang C."/>
            <person name="Lipzen A."/>
            <person name="Lutzoni F."/>
            <person name="Magnuson J."/>
            <person name="Mondo S."/>
            <person name="Nolan M."/>
            <person name="Ohm R."/>
            <person name="Pangilinan J."/>
            <person name="Park H.-J."/>
            <person name="Ramirez L."/>
            <person name="Alfaro M."/>
            <person name="Sun H."/>
            <person name="Tritt A."/>
            <person name="Yoshinaga Y."/>
            <person name="Zwiers L.-H."/>
            <person name="Turgeon B."/>
            <person name="Goodwin S."/>
            <person name="Spatafora J."/>
            <person name="Crous P."/>
            <person name="Grigoriev I."/>
        </authorList>
    </citation>
    <scope>NUCLEOTIDE SEQUENCE</scope>
    <source>
        <strain evidence="10">CBS 122367</strain>
    </source>
</reference>
<evidence type="ECO:0000259" key="9">
    <source>
        <dbReference type="SMART" id="SM01329"/>
    </source>
</evidence>
<dbReference type="InterPro" id="IPR024084">
    <property type="entry name" value="IsoPropMal-DH-like_dom"/>
</dbReference>
<dbReference type="Gene3D" id="3.40.718.10">
    <property type="entry name" value="Isopropylmalate Dehydrogenase"/>
    <property type="match status" value="2"/>
</dbReference>
<organism evidence="10 11">
    <name type="scientific">Lentithecium fluviatile CBS 122367</name>
    <dbReference type="NCBI Taxonomy" id="1168545"/>
    <lineage>
        <taxon>Eukaryota</taxon>
        <taxon>Fungi</taxon>
        <taxon>Dikarya</taxon>
        <taxon>Ascomycota</taxon>
        <taxon>Pezizomycotina</taxon>
        <taxon>Dothideomycetes</taxon>
        <taxon>Pleosporomycetidae</taxon>
        <taxon>Pleosporales</taxon>
        <taxon>Massarineae</taxon>
        <taxon>Lentitheciaceae</taxon>
        <taxon>Lentithecium</taxon>
    </lineage>
</organism>
<comment type="similarity">
    <text evidence="3">Belongs to the isocitrate and isopropylmalate dehydrogenases family.</text>
</comment>
<comment type="cofactor">
    <cofactor evidence="2">
        <name>Mg(2+)</name>
        <dbReference type="ChEBI" id="CHEBI:18420"/>
    </cofactor>
</comment>
<dbReference type="Pfam" id="PF00180">
    <property type="entry name" value="Iso_dh"/>
    <property type="match status" value="1"/>
</dbReference>
<evidence type="ECO:0000256" key="1">
    <source>
        <dbReference type="ARBA" id="ARBA00001936"/>
    </source>
</evidence>
<dbReference type="GO" id="GO:0016616">
    <property type="term" value="F:oxidoreductase activity, acting on the CH-OH group of donors, NAD or NADP as acceptor"/>
    <property type="evidence" value="ECO:0007669"/>
    <property type="project" value="InterPro"/>
</dbReference>
<keyword evidence="8" id="KW-0464">Manganese</keyword>
<sequence length="230" mass="25617">MSSRTLKIAVIPGDSIGTKVIPIGVRYLKATTSVYSLSLEYYLKHKYDATHFGAMGMPNLVPDHVALWGSLLKFRREFDQYSSLRPYIDFWVVRENTEGEFGLIGGKIFEDTDREVVVQETIMTRVGADRRLKQLLKGDYSDLKIDKFHVDILTAWLVLRPEQFDVVVGSNLFGDILSDLGPACTGTVGIAPSANVNLEGKSLSPFEPGIPDLVGMIWAGHAQYNGCRQF</sequence>
<dbReference type="EMBL" id="MU005591">
    <property type="protein sequence ID" value="KAF2681544.1"/>
    <property type="molecule type" value="Genomic_DNA"/>
</dbReference>
<dbReference type="SMART" id="SM01329">
    <property type="entry name" value="Iso_dh"/>
    <property type="match status" value="1"/>
</dbReference>
<dbReference type="PROSITE" id="PS00470">
    <property type="entry name" value="IDH_IMDH"/>
    <property type="match status" value="1"/>
</dbReference>
<dbReference type="Proteomes" id="UP000799291">
    <property type="component" value="Unassembled WGS sequence"/>
</dbReference>
<dbReference type="GO" id="GO:0051287">
    <property type="term" value="F:NAD binding"/>
    <property type="evidence" value="ECO:0007669"/>
    <property type="project" value="InterPro"/>
</dbReference>
<evidence type="ECO:0000256" key="5">
    <source>
        <dbReference type="ARBA" id="ARBA00022842"/>
    </source>
</evidence>
<comment type="cofactor">
    <cofactor evidence="1">
        <name>Mn(2+)</name>
        <dbReference type="ChEBI" id="CHEBI:29035"/>
    </cofactor>
</comment>
<dbReference type="SUPFAM" id="SSF53659">
    <property type="entry name" value="Isocitrate/Isopropylmalate dehydrogenase-like"/>
    <property type="match status" value="1"/>
</dbReference>
<evidence type="ECO:0000313" key="10">
    <source>
        <dbReference type="EMBL" id="KAF2681544.1"/>
    </source>
</evidence>
<dbReference type="PANTHER" id="PTHR43275:SF1">
    <property type="entry name" value="D-MALATE DEHYDROGENASE [DECARBOXYLATING]"/>
    <property type="match status" value="1"/>
</dbReference>
<evidence type="ECO:0000256" key="7">
    <source>
        <dbReference type="ARBA" id="ARBA00023027"/>
    </source>
</evidence>
<dbReference type="InterPro" id="IPR019818">
    <property type="entry name" value="IsoCit/isopropylmalate_DH_CS"/>
</dbReference>
<keyword evidence="4" id="KW-0479">Metal-binding</keyword>
<accession>A0A6G1ITH0</accession>